<evidence type="ECO:0000256" key="8">
    <source>
        <dbReference type="SAM" id="Phobius"/>
    </source>
</evidence>
<evidence type="ECO:0000256" key="1">
    <source>
        <dbReference type="ARBA" id="ARBA00004370"/>
    </source>
</evidence>
<dbReference type="KEGG" id="ica:Intca_1521"/>
<evidence type="ECO:0000259" key="9">
    <source>
        <dbReference type="PROSITE" id="PS51779"/>
    </source>
</evidence>
<dbReference type="Proteomes" id="UP000008914">
    <property type="component" value="Chromosome"/>
</dbReference>
<dbReference type="RefSeq" id="WP_013492351.1">
    <property type="nucleotide sequence ID" value="NC_014830.1"/>
</dbReference>
<dbReference type="InterPro" id="IPR050487">
    <property type="entry name" value="FtsQ_DivIB"/>
</dbReference>
<dbReference type="AlphaFoldDB" id="E6S8B4"/>
<dbReference type="GO" id="GO:0005886">
    <property type="term" value="C:plasma membrane"/>
    <property type="evidence" value="ECO:0007669"/>
    <property type="project" value="TreeGrafter"/>
</dbReference>
<evidence type="ECO:0000256" key="6">
    <source>
        <dbReference type="ARBA" id="ARBA00023136"/>
    </source>
</evidence>
<evidence type="ECO:0000256" key="3">
    <source>
        <dbReference type="ARBA" id="ARBA00022618"/>
    </source>
</evidence>
<gene>
    <name evidence="10" type="ordered locus">Intca_1521</name>
</gene>
<reference evidence="10 11" key="1">
    <citation type="journal article" date="2010" name="Stand. Genomic Sci.">
        <title>Complete genome sequence of Intrasporangium calvum type strain (7 KIP).</title>
        <authorList>
            <person name="Del Rio T.G."/>
            <person name="Chertkov O."/>
            <person name="Yasawong M."/>
            <person name="Lucas S."/>
            <person name="Deshpande S."/>
            <person name="Cheng J.F."/>
            <person name="Detter C."/>
            <person name="Tapia R."/>
            <person name="Han C."/>
            <person name="Goodwin L."/>
            <person name="Pitluck S."/>
            <person name="Liolios K."/>
            <person name="Ivanova N."/>
            <person name="Mavromatis K."/>
            <person name="Pati A."/>
            <person name="Chen A."/>
            <person name="Palaniappan K."/>
            <person name="Land M."/>
            <person name="Hauser L."/>
            <person name="Chang Y.J."/>
            <person name="Jeffries C.D."/>
            <person name="Rohde M."/>
            <person name="Pukall R."/>
            <person name="Sikorski J."/>
            <person name="Goker M."/>
            <person name="Woyke T."/>
            <person name="Bristow J."/>
            <person name="Eisen J.A."/>
            <person name="Markowitz V."/>
            <person name="Hugenholtz P."/>
            <person name="Kyrpides N.C."/>
            <person name="Klenk H.P."/>
            <person name="Lapidus A."/>
        </authorList>
    </citation>
    <scope>NUCLEOTIDE SEQUENCE [LARGE SCALE GENOMIC DNA]</scope>
    <source>
        <strain evidence="11">ATCC 23552 / DSM 43043 / JCM 3097 / NBRC 12989 / 7 KIP</strain>
    </source>
</reference>
<keyword evidence="5 8" id="KW-1133">Transmembrane helix</keyword>
<keyword evidence="6 8" id="KW-0472">Membrane</keyword>
<evidence type="ECO:0000256" key="4">
    <source>
        <dbReference type="ARBA" id="ARBA00022692"/>
    </source>
</evidence>
<comment type="subcellular location">
    <subcellularLocation>
        <location evidence="1">Membrane</location>
    </subcellularLocation>
</comment>
<dbReference type="HOGENOM" id="CLU_047677_1_0_11"/>
<sequence length="257" mass="27334">MRLLTRARATDEAGTGLSSARARFERRAARARRRPWLLALLVTSALAALGVVVWLGWFSSLLLAERVEVRGVSAAQAKMVRQVAALPLDVPLLSVDTTAAEGRLERDRRWVRVSVSRRLPHTLVVEVTPRVAVLGVRLGAGQVELYDLEGVAFRTVDRPPASVPVVSASGGGASVDGIRAVVQALSALDHRLRKGVLDVSLSGGDRVTFRVEVAGGVRTVLWGGPGDAATKAKLVAILVKEPGQTIDVTVPDAPVTR</sequence>
<dbReference type="PANTHER" id="PTHR37820:SF1">
    <property type="entry name" value="CELL DIVISION PROTEIN FTSQ"/>
    <property type="match status" value="1"/>
</dbReference>
<dbReference type="Gene3D" id="3.10.20.310">
    <property type="entry name" value="membrane protein fhac"/>
    <property type="match status" value="1"/>
</dbReference>
<keyword evidence="7" id="KW-0131">Cell cycle</keyword>
<dbReference type="STRING" id="710696.Intca_1521"/>
<feature type="domain" description="POTRA" evidence="9">
    <location>
        <begin position="62"/>
        <end position="130"/>
    </location>
</feature>
<evidence type="ECO:0000256" key="2">
    <source>
        <dbReference type="ARBA" id="ARBA00022475"/>
    </source>
</evidence>
<evidence type="ECO:0000313" key="10">
    <source>
        <dbReference type="EMBL" id="ADU48035.1"/>
    </source>
</evidence>
<proteinExistence type="predicted"/>
<dbReference type="InterPro" id="IPR013685">
    <property type="entry name" value="POTRA_FtsQ_type"/>
</dbReference>
<keyword evidence="3" id="KW-0132">Cell division</keyword>
<evidence type="ECO:0000313" key="11">
    <source>
        <dbReference type="Proteomes" id="UP000008914"/>
    </source>
</evidence>
<dbReference type="PROSITE" id="PS51779">
    <property type="entry name" value="POTRA"/>
    <property type="match status" value="1"/>
</dbReference>
<keyword evidence="2" id="KW-1003">Cell membrane</keyword>
<dbReference type="PANTHER" id="PTHR37820">
    <property type="entry name" value="CELL DIVISION PROTEIN DIVIB"/>
    <property type="match status" value="1"/>
</dbReference>
<dbReference type="EMBL" id="CP002343">
    <property type="protein sequence ID" value="ADU48035.1"/>
    <property type="molecule type" value="Genomic_DNA"/>
</dbReference>
<protein>
    <submittedName>
        <fullName evidence="10">Polypeptide-transport-associated domain protein FtsQ-type</fullName>
    </submittedName>
</protein>
<dbReference type="InterPro" id="IPR034746">
    <property type="entry name" value="POTRA"/>
</dbReference>
<feature type="transmembrane region" description="Helical" evidence="8">
    <location>
        <begin position="36"/>
        <end position="57"/>
    </location>
</feature>
<dbReference type="eggNOG" id="COG1589">
    <property type="taxonomic scope" value="Bacteria"/>
</dbReference>
<organism evidence="10 11">
    <name type="scientific">Intrasporangium calvum (strain ATCC 23552 / DSM 43043 / JCM 3097 / NBRC 12989 / NCIMB 10167 / NRRL B-3866 / 7 KIP)</name>
    <dbReference type="NCBI Taxonomy" id="710696"/>
    <lineage>
        <taxon>Bacteria</taxon>
        <taxon>Bacillati</taxon>
        <taxon>Actinomycetota</taxon>
        <taxon>Actinomycetes</taxon>
        <taxon>Micrococcales</taxon>
        <taxon>Intrasporangiaceae</taxon>
        <taxon>Intrasporangium</taxon>
    </lineage>
</organism>
<keyword evidence="4 8" id="KW-0812">Transmembrane</keyword>
<dbReference type="GO" id="GO:0051301">
    <property type="term" value="P:cell division"/>
    <property type="evidence" value="ECO:0007669"/>
    <property type="project" value="UniProtKB-KW"/>
</dbReference>
<evidence type="ECO:0000256" key="7">
    <source>
        <dbReference type="ARBA" id="ARBA00023306"/>
    </source>
</evidence>
<accession>E6S8B4</accession>
<dbReference type="Pfam" id="PF08478">
    <property type="entry name" value="POTRA_1"/>
    <property type="match status" value="1"/>
</dbReference>
<name>E6S8B4_INTC7</name>
<evidence type="ECO:0000256" key="5">
    <source>
        <dbReference type="ARBA" id="ARBA00022989"/>
    </source>
</evidence>
<keyword evidence="11" id="KW-1185">Reference proteome</keyword>
<dbReference type="OrthoDB" id="9790760at2"/>